<dbReference type="PANTHER" id="PTHR31200:SF1">
    <property type="entry name" value="INO80 COMPLEX SUBUNIT C"/>
    <property type="match status" value="1"/>
</dbReference>
<dbReference type="GO" id="GO:0006338">
    <property type="term" value="P:chromatin remodeling"/>
    <property type="evidence" value="ECO:0007669"/>
    <property type="project" value="InterPro"/>
</dbReference>
<evidence type="ECO:0000256" key="4">
    <source>
        <dbReference type="ARBA" id="ARBA00023242"/>
    </source>
</evidence>
<dbReference type="Pfam" id="PF08265">
    <property type="entry name" value="YL1_C"/>
    <property type="match status" value="1"/>
</dbReference>
<dbReference type="SMART" id="SM00993">
    <property type="entry name" value="YL1_C"/>
    <property type="match status" value="1"/>
</dbReference>
<dbReference type="Proteomes" id="UP000268093">
    <property type="component" value="Unassembled WGS sequence"/>
</dbReference>
<feature type="compositionally biased region" description="Gly residues" evidence="5">
    <location>
        <begin position="16"/>
        <end position="29"/>
    </location>
</feature>
<evidence type="ECO:0000256" key="2">
    <source>
        <dbReference type="ARBA" id="ARBA00023015"/>
    </source>
</evidence>
<reference evidence="7 8" key="1">
    <citation type="journal article" date="2018" name="New Phytol.">
        <title>Phylogenomics of Endogonaceae and evolution of mycorrhizas within Mucoromycota.</title>
        <authorList>
            <person name="Chang Y."/>
            <person name="Desiro A."/>
            <person name="Na H."/>
            <person name="Sandor L."/>
            <person name="Lipzen A."/>
            <person name="Clum A."/>
            <person name="Barry K."/>
            <person name="Grigoriev I.V."/>
            <person name="Martin F.M."/>
            <person name="Stajich J.E."/>
            <person name="Smith M.E."/>
            <person name="Bonito G."/>
            <person name="Spatafora J.W."/>
        </authorList>
    </citation>
    <scope>NUCLEOTIDE SEQUENCE [LARGE SCALE GENOMIC DNA]</scope>
    <source>
        <strain evidence="7 8">GMNB39</strain>
    </source>
</reference>
<dbReference type="EMBL" id="RBNI01006987">
    <property type="protein sequence ID" value="RUP45626.1"/>
    <property type="molecule type" value="Genomic_DNA"/>
</dbReference>
<evidence type="ECO:0000256" key="1">
    <source>
        <dbReference type="ARBA" id="ARBA00004123"/>
    </source>
</evidence>
<evidence type="ECO:0000256" key="3">
    <source>
        <dbReference type="ARBA" id="ARBA00023163"/>
    </source>
</evidence>
<feature type="region of interest" description="Disordered" evidence="5">
    <location>
        <begin position="72"/>
        <end position="92"/>
    </location>
</feature>
<keyword evidence="8" id="KW-1185">Reference proteome</keyword>
<sequence length="248" mass="27404">MPENIYIHFRRLPEAGRGGQGGKGQGGKGARAEARGQAGEQGTERPRKSSRRLHHHLLDPHHIEQRPFAHYHTDTPRLFPPSLPTTYSPGRTRRISRTHTICLNLLVLVVDSHPRHRASAANTKPANGESPFQEPTVLDPEENQKSETDPGAGEGRGCATGRADIIYVSGTIKLSHPKSRPKDSNIEAPPSLLAQKKYCDVTGLEAKYTDPKTLLRYHSAEVYQHIRILGVTQVQEHLSVRGAAVVLR</sequence>
<dbReference type="OrthoDB" id="49520at2759"/>
<keyword evidence="2" id="KW-0805">Transcription regulation</keyword>
<evidence type="ECO:0000313" key="7">
    <source>
        <dbReference type="EMBL" id="RUP45626.1"/>
    </source>
</evidence>
<protein>
    <submittedName>
        <fullName evidence="7">YL1 nuclear protein C-terminal domain-containing protein</fullName>
    </submittedName>
</protein>
<feature type="region of interest" description="Disordered" evidence="5">
    <location>
        <begin position="9"/>
        <end position="50"/>
    </location>
</feature>
<gene>
    <name evidence="7" type="ORF">BC936DRAFT_147926</name>
</gene>
<comment type="caution">
    <text evidence="7">The sequence shown here is derived from an EMBL/GenBank/DDBJ whole genome shotgun (WGS) entry which is preliminary data.</text>
</comment>
<dbReference type="AlphaFoldDB" id="A0A433D454"/>
<dbReference type="InterPro" id="IPR013272">
    <property type="entry name" value="Vps72/YL1_C"/>
</dbReference>
<feature type="region of interest" description="Disordered" evidence="5">
    <location>
        <begin position="117"/>
        <end position="159"/>
    </location>
</feature>
<evidence type="ECO:0000259" key="6">
    <source>
        <dbReference type="SMART" id="SM00993"/>
    </source>
</evidence>
<feature type="domain" description="Vps72/YL1 C-terminal" evidence="6">
    <location>
        <begin position="197"/>
        <end position="226"/>
    </location>
</feature>
<keyword evidence="4" id="KW-0539">Nucleus</keyword>
<evidence type="ECO:0000313" key="8">
    <source>
        <dbReference type="Proteomes" id="UP000268093"/>
    </source>
</evidence>
<keyword evidence="3" id="KW-0804">Transcription</keyword>
<dbReference type="GO" id="GO:0031011">
    <property type="term" value="C:Ino80 complex"/>
    <property type="evidence" value="ECO:0007669"/>
    <property type="project" value="InterPro"/>
</dbReference>
<proteinExistence type="predicted"/>
<comment type="subcellular location">
    <subcellularLocation>
        <location evidence="1">Nucleus</location>
    </subcellularLocation>
</comment>
<organism evidence="7 8">
    <name type="scientific">Jimgerdemannia flammicorona</name>
    <dbReference type="NCBI Taxonomy" id="994334"/>
    <lineage>
        <taxon>Eukaryota</taxon>
        <taxon>Fungi</taxon>
        <taxon>Fungi incertae sedis</taxon>
        <taxon>Mucoromycota</taxon>
        <taxon>Mucoromycotina</taxon>
        <taxon>Endogonomycetes</taxon>
        <taxon>Endogonales</taxon>
        <taxon>Endogonaceae</taxon>
        <taxon>Jimgerdemannia</taxon>
    </lineage>
</organism>
<accession>A0A433D454</accession>
<evidence type="ECO:0000256" key="5">
    <source>
        <dbReference type="SAM" id="MobiDB-lite"/>
    </source>
</evidence>
<dbReference type="PANTHER" id="PTHR31200">
    <property type="entry name" value="INO80 COMPLEX SUBUNIT C"/>
    <property type="match status" value="1"/>
</dbReference>
<name>A0A433D454_9FUNG</name>
<dbReference type="InterPro" id="IPR029525">
    <property type="entry name" value="INO80C/Ies6"/>
</dbReference>